<proteinExistence type="predicted"/>
<gene>
    <name evidence="2" type="ORF">MRBLWS13_000441</name>
</gene>
<feature type="chain" id="PRO_5043324465" evidence="1">
    <location>
        <begin position="28"/>
        <end position="209"/>
    </location>
</feature>
<protein>
    <submittedName>
        <fullName evidence="2">Uncharacterized protein</fullName>
    </submittedName>
</protein>
<dbReference type="AlphaFoldDB" id="A0AAU6S7D6"/>
<dbReference type="PROSITE" id="PS51257">
    <property type="entry name" value="PROKAR_LIPOPROTEIN"/>
    <property type="match status" value="1"/>
</dbReference>
<dbReference type="EMBL" id="CP151632">
    <property type="protein sequence ID" value="WZO32836.1"/>
    <property type="molecule type" value="Genomic_DNA"/>
</dbReference>
<reference evidence="2" key="1">
    <citation type="submission" date="2024-04" db="EMBL/GenBank/DDBJ databases">
        <authorList>
            <person name="Roder T."/>
            <person name="Oberhansli S."/>
            <person name="Kreuzer M."/>
        </authorList>
    </citation>
    <scope>NUCLEOTIDE SEQUENCE</scope>
    <source>
        <strain evidence="2">LWS13-1.2</strain>
    </source>
</reference>
<name>A0AAU6S7D6_9MICO</name>
<feature type="signal peptide" evidence="1">
    <location>
        <begin position="1"/>
        <end position="27"/>
    </location>
</feature>
<evidence type="ECO:0000256" key="1">
    <source>
        <dbReference type="SAM" id="SignalP"/>
    </source>
</evidence>
<sequence>MRGLRRPLGTAATAVLVGLVAVACAGADPASTPPPAALGAITPVPPEGEVTTTGTVLDTAGEVQLCLGPVAESYPPQCTGIPLEDWTWDGVEGAESSGDVTWGAYAVRGAYDGTSFTMTQPPIQLALYDPIRPEDPTGGEPGAGDEATLTAIQEELPDRLGDAYLSSHPQDGWLWVDVVWDDGSWQDAANAEFGDDTVVIRSAMTPTGG</sequence>
<dbReference type="RefSeq" id="WP_349427446.1">
    <property type="nucleotide sequence ID" value="NZ_CP151632.1"/>
</dbReference>
<keyword evidence="1" id="KW-0732">Signal</keyword>
<evidence type="ECO:0000313" key="2">
    <source>
        <dbReference type="EMBL" id="WZO32836.1"/>
    </source>
</evidence>
<accession>A0AAU6S7D6</accession>
<organism evidence="2">
    <name type="scientific">Microbacterium sp. LWS13-1.2</name>
    <dbReference type="NCBI Taxonomy" id="3135264"/>
    <lineage>
        <taxon>Bacteria</taxon>
        <taxon>Bacillati</taxon>
        <taxon>Actinomycetota</taxon>
        <taxon>Actinomycetes</taxon>
        <taxon>Micrococcales</taxon>
        <taxon>Microbacteriaceae</taxon>
        <taxon>Microbacterium</taxon>
    </lineage>
</organism>